<feature type="compositionally biased region" description="Polar residues" evidence="5">
    <location>
        <begin position="1"/>
        <end position="11"/>
    </location>
</feature>
<name>A0A194UX27_CYTMA</name>
<feature type="transmembrane region" description="Helical" evidence="6">
    <location>
        <begin position="383"/>
        <end position="401"/>
    </location>
</feature>
<sequence length="548" mass="58920">MDDPNASTTGNRPLDSTVKSAQNSGVFQDIDDDETRTGSTEASPWDGDDTENPEALEKTQTAVSIAETLPLYRELLFVAVICLAQLYTQAGLGQVLSIIYVIGETWGLPDPQLSWFLAGYSLTVGTFILFSGRLGDMFGYKIIFIIGMSWFSLWSLVCGLAVYSNHVLFVFARVLQGIGPALVLPNGLALLGATYAPGKRKSLAFAAFAATAPAGSIIGAAFSGLFALAWWPWTFWCFSMVLAGTAVLAYFVIPPVPASHRENRPRTARGKLLHLDIPGALTGVLGLVLFNFAWNQAPLVGWQMPYVYVTLILGLIFIGIYFVIDIKYAIEPLVPFKALTSDVSFVLGAVACGWSCFGIWIWYTWQFLEKLRGASPLLASADFVPVVISGAIAATVVGTLLHRVGPPLIMTGALVAFAVGSILMATCPVEQTYWAQSFVSFIITPWGMDMSFPAATIILSNAVAREHQGIAASLVNTVVNYSIALGLGIAGTIEYKTNNGGTTQADKLKGYRAALYMAIGLAGLGVGICIAFLLKSRRSKRRTTEEKA</sequence>
<keyword evidence="4 6" id="KW-0472">Membrane</keyword>
<dbReference type="EMBL" id="KN714686">
    <property type="protein sequence ID" value="KUI56179.1"/>
    <property type="molecule type" value="Genomic_DNA"/>
</dbReference>
<dbReference type="AlphaFoldDB" id="A0A194UX27"/>
<dbReference type="SUPFAM" id="SSF103473">
    <property type="entry name" value="MFS general substrate transporter"/>
    <property type="match status" value="2"/>
</dbReference>
<evidence type="ECO:0000256" key="1">
    <source>
        <dbReference type="ARBA" id="ARBA00004141"/>
    </source>
</evidence>
<dbReference type="Proteomes" id="UP000078576">
    <property type="component" value="Unassembled WGS sequence"/>
</dbReference>
<feature type="compositionally biased region" description="Polar residues" evidence="5">
    <location>
        <begin position="17"/>
        <end position="26"/>
    </location>
</feature>
<dbReference type="PANTHER" id="PTHR42718:SF1">
    <property type="entry name" value="LOW AFFINITY AMMONIUM TRANSPORTER"/>
    <property type="match status" value="1"/>
</dbReference>
<dbReference type="InterPro" id="IPR011701">
    <property type="entry name" value="MFS"/>
</dbReference>
<evidence type="ECO:0000259" key="7">
    <source>
        <dbReference type="PROSITE" id="PS50850"/>
    </source>
</evidence>
<feature type="transmembrane region" description="Helical" evidence="6">
    <location>
        <begin position="233"/>
        <end position="253"/>
    </location>
</feature>
<dbReference type="InterPro" id="IPR036259">
    <property type="entry name" value="MFS_trans_sf"/>
</dbReference>
<feature type="transmembrane region" description="Helical" evidence="6">
    <location>
        <begin position="142"/>
        <end position="163"/>
    </location>
</feature>
<evidence type="ECO:0000256" key="3">
    <source>
        <dbReference type="ARBA" id="ARBA00022989"/>
    </source>
</evidence>
<feature type="transmembrane region" description="Helical" evidence="6">
    <location>
        <begin position="513"/>
        <end position="534"/>
    </location>
</feature>
<feature type="transmembrane region" description="Helical" evidence="6">
    <location>
        <begin position="345"/>
        <end position="363"/>
    </location>
</feature>
<feature type="transmembrane region" description="Helical" evidence="6">
    <location>
        <begin position="438"/>
        <end position="459"/>
    </location>
</feature>
<evidence type="ECO:0000256" key="4">
    <source>
        <dbReference type="ARBA" id="ARBA00023136"/>
    </source>
</evidence>
<keyword evidence="3 6" id="KW-1133">Transmembrane helix</keyword>
<reference evidence="9" key="1">
    <citation type="submission" date="2014-12" db="EMBL/GenBank/DDBJ databases">
        <title>Genome Sequence of Valsa Canker Pathogens Uncovers a Specific Adaption of Colonization on Woody Bark.</title>
        <authorList>
            <person name="Yin Z."/>
            <person name="Liu H."/>
            <person name="Gao X."/>
            <person name="Li Z."/>
            <person name="Song N."/>
            <person name="Ke X."/>
            <person name="Dai Q."/>
            <person name="Wu Y."/>
            <person name="Sun Y."/>
            <person name="Xu J.-R."/>
            <person name="Kang Z.K."/>
            <person name="Wang L."/>
            <person name="Huang L."/>
        </authorList>
    </citation>
    <scope>NUCLEOTIDE SEQUENCE [LARGE SCALE GENOMIC DNA]</scope>
    <source>
        <strain evidence="9">SXYL134</strain>
    </source>
</reference>
<gene>
    <name evidence="8" type="ORF">VP1G_03513</name>
</gene>
<dbReference type="Gene3D" id="1.20.1250.20">
    <property type="entry name" value="MFS general substrate transporter like domains"/>
    <property type="match status" value="2"/>
</dbReference>
<dbReference type="OrthoDB" id="2428527at2759"/>
<evidence type="ECO:0000313" key="8">
    <source>
        <dbReference type="EMBL" id="KUI56179.1"/>
    </source>
</evidence>
<keyword evidence="2 6" id="KW-0812">Transmembrane</keyword>
<feature type="transmembrane region" description="Helical" evidence="6">
    <location>
        <begin position="75"/>
        <end position="101"/>
    </location>
</feature>
<evidence type="ECO:0000256" key="6">
    <source>
        <dbReference type="SAM" id="Phobius"/>
    </source>
</evidence>
<feature type="transmembrane region" description="Helical" evidence="6">
    <location>
        <begin position="306"/>
        <end position="324"/>
    </location>
</feature>
<dbReference type="PANTHER" id="PTHR42718">
    <property type="entry name" value="MAJOR FACILITATOR SUPERFAMILY MULTIDRUG TRANSPORTER MFSC"/>
    <property type="match status" value="1"/>
</dbReference>
<dbReference type="CDD" id="cd17476">
    <property type="entry name" value="MFS_Amf1_MDR_like"/>
    <property type="match status" value="1"/>
</dbReference>
<protein>
    <recommendedName>
        <fullName evidence="7">Major facilitator superfamily (MFS) profile domain-containing protein</fullName>
    </recommendedName>
</protein>
<feature type="transmembrane region" description="Helical" evidence="6">
    <location>
        <begin position="203"/>
        <end position="227"/>
    </location>
</feature>
<feature type="transmembrane region" description="Helical" evidence="6">
    <location>
        <begin position="471"/>
        <end position="493"/>
    </location>
</feature>
<dbReference type="InterPro" id="IPR020846">
    <property type="entry name" value="MFS_dom"/>
</dbReference>
<proteinExistence type="predicted"/>
<feature type="region of interest" description="Disordered" evidence="5">
    <location>
        <begin position="1"/>
        <end position="54"/>
    </location>
</feature>
<feature type="domain" description="Major facilitator superfamily (MFS) profile" evidence="7">
    <location>
        <begin position="77"/>
        <end position="537"/>
    </location>
</feature>
<feature type="transmembrane region" description="Helical" evidence="6">
    <location>
        <begin position="408"/>
        <end position="426"/>
    </location>
</feature>
<feature type="transmembrane region" description="Helical" evidence="6">
    <location>
        <begin position="169"/>
        <end position="191"/>
    </location>
</feature>
<keyword evidence="9" id="KW-1185">Reference proteome</keyword>
<feature type="transmembrane region" description="Helical" evidence="6">
    <location>
        <begin position="273"/>
        <end position="294"/>
    </location>
</feature>
<comment type="subcellular location">
    <subcellularLocation>
        <location evidence="1">Membrane</location>
        <topology evidence="1">Multi-pass membrane protein</topology>
    </subcellularLocation>
</comment>
<evidence type="ECO:0000256" key="5">
    <source>
        <dbReference type="SAM" id="MobiDB-lite"/>
    </source>
</evidence>
<organism evidence="8 9">
    <name type="scientific">Cytospora mali</name>
    <name type="common">Apple Valsa canker fungus</name>
    <name type="synonym">Valsa mali</name>
    <dbReference type="NCBI Taxonomy" id="578113"/>
    <lineage>
        <taxon>Eukaryota</taxon>
        <taxon>Fungi</taxon>
        <taxon>Dikarya</taxon>
        <taxon>Ascomycota</taxon>
        <taxon>Pezizomycotina</taxon>
        <taxon>Sordariomycetes</taxon>
        <taxon>Sordariomycetidae</taxon>
        <taxon>Diaporthales</taxon>
        <taxon>Cytosporaceae</taxon>
        <taxon>Cytospora</taxon>
    </lineage>
</organism>
<dbReference type="GO" id="GO:0016020">
    <property type="term" value="C:membrane"/>
    <property type="evidence" value="ECO:0007669"/>
    <property type="project" value="UniProtKB-SubCell"/>
</dbReference>
<accession>A0A194UX27</accession>
<feature type="transmembrane region" description="Helical" evidence="6">
    <location>
        <begin position="113"/>
        <end position="130"/>
    </location>
</feature>
<dbReference type="Pfam" id="PF07690">
    <property type="entry name" value="MFS_1"/>
    <property type="match status" value="1"/>
</dbReference>
<evidence type="ECO:0000256" key="2">
    <source>
        <dbReference type="ARBA" id="ARBA00022692"/>
    </source>
</evidence>
<dbReference type="GO" id="GO:0022857">
    <property type="term" value="F:transmembrane transporter activity"/>
    <property type="evidence" value="ECO:0007669"/>
    <property type="project" value="InterPro"/>
</dbReference>
<dbReference type="PROSITE" id="PS50850">
    <property type="entry name" value="MFS"/>
    <property type="match status" value="1"/>
</dbReference>
<evidence type="ECO:0000313" key="9">
    <source>
        <dbReference type="Proteomes" id="UP000078576"/>
    </source>
</evidence>